<dbReference type="AlphaFoldDB" id="S3J2W8"/>
<feature type="compositionally biased region" description="Polar residues" evidence="1">
    <location>
        <begin position="32"/>
        <end position="47"/>
    </location>
</feature>
<dbReference type="EMBL" id="ASZQ01000235">
    <property type="protein sequence ID" value="EPF20218.1"/>
    <property type="molecule type" value="Genomic_DNA"/>
</dbReference>
<dbReference type="RefSeq" id="WP_016516208.1">
    <property type="nucleotide sequence ID" value="NZ_ASZQ01000235.1"/>
</dbReference>
<comment type="caution">
    <text evidence="3">The sequence shown here is derived from an EMBL/GenBank/DDBJ whole genome shotgun (WGS) entry which is preliminary data.</text>
</comment>
<feature type="chain" id="PRO_5004522033" description="Lipoprotein" evidence="2">
    <location>
        <begin position="22"/>
        <end position="524"/>
    </location>
</feature>
<dbReference type="PROSITE" id="PS51257">
    <property type="entry name" value="PROKAR_LIPOPROTEIN"/>
    <property type="match status" value="1"/>
</dbReference>
<proteinExistence type="predicted"/>
<sequence>MKKISYAKLALSLLLVSTVLVGCGKGTDPQKEQTSQTSSATVEKSPQLQSDIDKAFDELKKEQQKFLDALKGAITITDKKKLEIIKSDAVSTKIENLQTKIKEYRKNQLPKLKEEERASIEKILGDIDSSLEEISQKVINPFKTGLTRDAIENVQKQLDFFTRRNISQDNYGNFGDTTVEEITKFLQDKQKSLEDNIKQLKSPIDPEIQKLSNRIAQLEKEKTSSNTTFLVAILALLASVISLLRSRKRSSRSSSIGQPSPNRHEPTNKHFLRLILSRFNFWSKETNPEGDGDGESPENSSASVASQNWSPNETQFFYRGYDQAYQEIDKKLSEEIKYIERKITQENRIINDRIADLELKIHNWKTKDTKVREQKEPTGITIWKPSEPPASKTYQSTAPSVSSSSHSLGGDNYYLDARSSSPIEVSPTEESLANRRMGGSEPIVLENKRRGYYEVYLDGNYHCLVPSQNFRINQNNYKSVEDLFECQNYDPNYSDSYTVIRPAVVYPLAGGQTWQLQQRGVLRF</sequence>
<dbReference type="Proteomes" id="UP000014617">
    <property type="component" value="Unassembled WGS sequence"/>
</dbReference>
<name>S3J2W8_MICAE</name>
<reference evidence="3 4" key="1">
    <citation type="journal article" date="2013" name="Genome Announc.">
        <title>Draft Genome Sequence of the Brazilian Toxic Bloom-Forming Cyanobacterium Microcystis aeruginosa Strain SPC777.</title>
        <authorList>
            <person name="Fiore M.F."/>
            <person name="Alvarenga D.O."/>
            <person name="Varani A.M."/>
            <person name="Hoff-Risseti C."/>
            <person name="Crespim E."/>
            <person name="Ramos R.T."/>
            <person name="Silva A."/>
            <person name="Schaker P.D."/>
            <person name="Heck K."/>
            <person name="Rigonato J."/>
            <person name="Schneider M.P."/>
        </authorList>
    </citation>
    <scope>NUCLEOTIDE SEQUENCE [LARGE SCALE GENOMIC DNA]</scope>
    <source>
        <strain evidence="4">SPC 777</strain>
    </source>
</reference>
<feature type="region of interest" description="Disordered" evidence="1">
    <location>
        <begin position="26"/>
        <end position="47"/>
    </location>
</feature>
<evidence type="ECO:0000313" key="3">
    <source>
        <dbReference type="EMBL" id="EPF20218.1"/>
    </source>
</evidence>
<feature type="region of interest" description="Disordered" evidence="1">
    <location>
        <begin position="286"/>
        <end position="308"/>
    </location>
</feature>
<feature type="compositionally biased region" description="Polar residues" evidence="1">
    <location>
        <begin position="297"/>
        <end position="308"/>
    </location>
</feature>
<feature type="region of interest" description="Disordered" evidence="1">
    <location>
        <begin position="370"/>
        <end position="407"/>
    </location>
</feature>
<feature type="signal peptide" evidence="2">
    <location>
        <begin position="1"/>
        <end position="21"/>
    </location>
</feature>
<evidence type="ECO:0000313" key="4">
    <source>
        <dbReference type="Proteomes" id="UP000014617"/>
    </source>
</evidence>
<evidence type="ECO:0008006" key="5">
    <source>
        <dbReference type="Google" id="ProtNLM"/>
    </source>
</evidence>
<dbReference type="OrthoDB" id="518222at2"/>
<evidence type="ECO:0000256" key="1">
    <source>
        <dbReference type="SAM" id="MobiDB-lite"/>
    </source>
</evidence>
<dbReference type="PATRIC" id="fig|482300.6.peg.3668"/>
<protein>
    <recommendedName>
        <fullName evidence="5">Lipoprotein</fullName>
    </recommendedName>
</protein>
<evidence type="ECO:0000256" key="2">
    <source>
        <dbReference type="SAM" id="SignalP"/>
    </source>
</evidence>
<organism evidence="3 4">
    <name type="scientific">Microcystis aeruginosa SPC777</name>
    <dbReference type="NCBI Taxonomy" id="482300"/>
    <lineage>
        <taxon>Bacteria</taxon>
        <taxon>Bacillati</taxon>
        <taxon>Cyanobacteriota</taxon>
        <taxon>Cyanophyceae</taxon>
        <taxon>Oscillatoriophycideae</taxon>
        <taxon>Chroococcales</taxon>
        <taxon>Microcystaceae</taxon>
        <taxon>Microcystis</taxon>
    </lineage>
</organism>
<gene>
    <name evidence="3" type="ORF">MAESPC_03289</name>
</gene>
<keyword evidence="2" id="KW-0732">Signal</keyword>
<feature type="compositionally biased region" description="Low complexity" evidence="1">
    <location>
        <begin position="396"/>
        <end position="407"/>
    </location>
</feature>
<accession>S3J2W8</accession>